<name>A0ABR9N0G1_9MICO</name>
<dbReference type="Proteomes" id="UP000625527">
    <property type="component" value="Unassembled WGS sequence"/>
</dbReference>
<evidence type="ECO:0000313" key="1">
    <source>
        <dbReference type="EMBL" id="MBE1877139.1"/>
    </source>
</evidence>
<dbReference type="RefSeq" id="WP_192863694.1">
    <property type="nucleotide sequence ID" value="NZ_JADAQT010000097.1"/>
</dbReference>
<keyword evidence="2" id="KW-1185">Reference proteome</keyword>
<evidence type="ECO:0000313" key="2">
    <source>
        <dbReference type="Proteomes" id="UP000625527"/>
    </source>
</evidence>
<dbReference type="EMBL" id="JADAQT010000097">
    <property type="protein sequence ID" value="MBE1877139.1"/>
    <property type="molecule type" value="Genomic_DNA"/>
</dbReference>
<sequence length="154" mass="15931">MTHVLTLTPEEAIALVRPRPTLPSFVTDLACDNDTVSLTADLRRLVHAPMPVKLAARAVPTMHGSARIVSVADNVAVLAVDADAAGLPATKLLPLASGTVAKMARKKGLPEGTVEVRKDATIALNMQALLADRFSSVTGLTFSGGKVVVTGTPA</sequence>
<proteinExistence type="predicted"/>
<reference evidence="1 2" key="1">
    <citation type="submission" date="2020-10" db="EMBL/GenBank/DDBJ databases">
        <title>Myceligenerans pegani sp. nov., an endophytic actinomycete isolated from Peganum harmala L. in Xinjiang, China.</title>
        <authorList>
            <person name="Xin L."/>
        </authorList>
    </citation>
    <scope>NUCLEOTIDE SEQUENCE [LARGE SCALE GENOMIC DNA]</scope>
    <source>
        <strain evidence="1 2">TRM65318</strain>
    </source>
</reference>
<comment type="caution">
    <text evidence="1">The sequence shown here is derived from an EMBL/GenBank/DDBJ whole genome shotgun (WGS) entry which is preliminary data.</text>
</comment>
<gene>
    <name evidence="1" type="ORF">IHE71_15700</name>
</gene>
<organism evidence="1 2">
    <name type="scientific">Myceligenerans pegani</name>
    <dbReference type="NCBI Taxonomy" id="2776917"/>
    <lineage>
        <taxon>Bacteria</taxon>
        <taxon>Bacillati</taxon>
        <taxon>Actinomycetota</taxon>
        <taxon>Actinomycetes</taxon>
        <taxon>Micrococcales</taxon>
        <taxon>Promicromonosporaceae</taxon>
        <taxon>Myceligenerans</taxon>
    </lineage>
</organism>
<accession>A0ABR9N0G1</accession>
<protein>
    <submittedName>
        <fullName evidence="1">Uncharacterized protein</fullName>
    </submittedName>
</protein>